<dbReference type="PANTHER" id="PTHR40866">
    <property type="entry name" value="BED-TYPE DOMAIN-CONTAINING PROTEIN"/>
    <property type="match status" value="1"/>
</dbReference>
<dbReference type="EMBL" id="QXFY01000169">
    <property type="protein sequence ID" value="KAE9353829.1"/>
    <property type="molecule type" value="Genomic_DNA"/>
</dbReference>
<proteinExistence type="predicted"/>
<sequence length="162" mass="18289">MICNAAVCRFFFEELRGAHERVPADERDEHFLEGPTSAVQLARAPHGSPHQFQCRICSSIIAQIPSRVYRNLMNHLRARHPDYAQTKYTMVAETAIPYACSEKANAALGWIDWIVSVKLPLNFCENELIRKYAGLSPISKAMLKKNIAALVALVDESLYKSR</sequence>
<evidence type="ECO:0000313" key="2">
    <source>
        <dbReference type="Proteomes" id="UP000486351"/>
    </source>
</evidence>
<gene>
    <name evidence="1" type="ORF">PF008_g4808</name>
</gene>
<dbReference type="AlphaFoldDB" id="A0A6G0SAT1"/>
<dbReference type="PANTHER" id="PTHR40866:SF1">
    <property type="entry name" value="BED-TYPE DOMAIN-CONTAINING PROTEIN"/>
    <property type="match status" value="1"/>
</dbReference>
<comment type="caution">
    <text evidence="1">The sequence shown here is derived from an EMBL/GenBank/DDBJ whole genome shotgun (WGS) entry which is preliminary data.</text>
</comment>
<reference evidence="1 2" key="1">
    <citation type="submission" date="2018-09" db="EMBL/GenBank/DDBJ databases">
        <title>Genomic investigation of the strawberry pathogen Phytophthora fragariae indicates pathogenicity is determined by transcriptional variation in three key races.</title>
        <authorList>
            <person name="Adams T.M."/>
            <person name="Armitage A.D."/>
            <person name="Sobczyk M.K."/>
            <person name="Bates H.J."/>
            <person name="Dunwell J.M."/>
            <person name="Nellist C.F."/>
            <person name="Harrison R.J."/>
        </authorList>
    </citation>
    <scope>NUCLEOTIDE SEQUENCE [LARGE SCALE GENOMIC DNA]</scope>
    <source>
        <strain evidence="1 2">NOV-77</strain>
    </source>
</reference>
<dbReference type="Proteomes" id="UP000486351">
    <property type="component" value="Unassembled WGS sequence"/>
</dbReference>
<evidence type="ECO:0008006" key="3">
    <source>
        <dbReference type="Google" id="ProtNLM"/>
    </source>
</evidence>
<protein>
    <recommendedName>
        <fullName evidence="3">BED-type domain-containing protein</fullName>
    </recommendedName>
</protein>
<accession>A0A6G0SAT1</accession>
<organism evidence="1 2">
    <name type="scientific">Phytophthora fragariae</name>
    <dbReference type="NCBI Taxonomy" id="53985"/>
    <lineage>
        <taxon>Eukaryota</taxon>
        <taxon>Sar</taxon>
        <taxon>Stramenopiles</taxon>
        <taxon>Oomycota</taxon>
        <taxon>Peronosporomycetes</taxon>
        <taxon>Peronosporales</taxon>
        <taxon>Peronosporaceae</taxon>
        <taxon>Phytophthora</taxon>
    </lineage>
</organism>
<evidence type="ECO:0000313" key="1">
    <source>
        <dbReference type="EMBL" id="KAE9353829.1"/>
    </source>
</evidence>
<name>A0A6G0SAT1_9STRA</name>